<name>A0ABQ7J607_9APIC</name>
<evidence type="ECO:0000313" key="2">
    <source>
        <dbReference type="Proteomes" id="UP000823046"/>
    </source>
</evidence>
<comment type="caution">
    <text evidence="1">The sequence shown here is derived from an EMBL/GenBank/DDBJ whole genome shotgun (WGS) entry which is preliminary data.</text>
</comment>
<dbReference type="EMBL" id="JADAQX010000761">
    <property type="protein sequence ID" value="KAF8819431.1"/>
    <property type="molecule type" value="Genomic_DNA"/>
</dbReference>
<accession>A0ABQ7J607</accession>
<sequence length="240" mass="27279">MDCLCVISYTIGLRVTEDLLTAHVSVKDWIHDLLVSRRVRCIRPNNTHLRGKSKCVFASSDRTCGLYSRKKCKACFENLKGLLLYPLGEEEFESARLRIDPDVKALWDSLVTAALIQIELPAVETILKDYNIDMPVPKWQQEIPREKRGKAAGMGRLPCIEPEILVGASKYTQSFMKSGLKRFFSENETFRNGLIAHGKKNFQQCVVETNTRLVIVDSQVSCAATSSVFYFRNEQGLRNR</sequence>
<reference evidence="1 2" key="1">
    <citation type="journal article" date="2020" name="bioRxiv">
        <title>Metabolic contributions of an alphaproteobacterial endosymbiont in the apicomplexan Cardiosporidium cionae.</title>
        <authorList>
            <person name="Hunter E.S."/>
            <person name="Paight C.J."/>
            <person name="Lane C.E."/>
        </authorList>
    </citation>
    <scope>NUCLEOTIDE SEQUENCE [LARGE SCALE GENOMIC DNA]</scope>
    <source>
        <strain evidence="1">ESH_2018</strain>
    </source>
</reference>
<protein>
    <submittedName>
        <fullName evidence="1">Uncharacterized protein</fullName>
    </submittedName>
</protein>
<proteinExistence type="predicted"/>
<evidence type="ECO:0000313" key="1">
    <source>
        <dbReference type="EMBL" id="KAF8819431.1"/>
    </source>
</evidence>
<keyword evidence="2" id="KW-1185">Reference proteome</keyword>
<gene>
    <name evidence="1" type="ORF">IE077_004206</name>
</gene>
<dbReference type="Proteomes" id="UP000823046">
    <property type="component" value="Unassembled WGS sequence"/>
</dbReference>
<organism evidence="1 2">
    <name type="scientific">Cardiosporidium cionae</name>
    <dbReference type="NCBI Taxonomy" id="476202"/>
    <lineage>
        <taxon>Eukaryota</taxon>
        <taxon>Sar</taxon>
        <taxon>Alveolata</taxon>
        <taxon>Apicomplexa</taxon>
        <taxon>Aconoidasida</taxon>
        <taxon>Nephromycida</taxon>
        <taxon>Cardiosporidium</taxon>
    </lineage>
</organism>